<dbReference type="EMBL" id="BMQA01000004">
    <property type="protein sequence ID" value="GGJ06778.1"/>
    <property type="molecule type" value="Genomic_DNA"/>
</dbReference>
<sequence length="196" mass="20717">MRKARRTTIRGWRWRRNPLRRRSDVVEAWIVLATWTTALLGSAAAGTAGALAMDGAVRQAQAERHPASAVLVDTLPVTTDGRATGRAHDRATATVRWTDGAGRVRTGDTAVRAGTAPGTRMTVWTGPDGRLVAGPIGPAAAAARVGLAGTGVALGTGLLVMTGGRVVRLRVERRATEQWGVEWDRVGRQQGPRTSG</sequence>
<reference evidence="1" key="1">
    <citation type="journal article" date="2014" name="Int. J. Syst. Evol. Microbiol.">
        <title>Complete genome sequence of Corynebacterium casei LMG S-19264T (=DSM 44701T), isolated from a smear-ripened cheese.</title>
        <authorList>
            <consortium name="US DOE Joint Genome Institute (JGI-PGF)"/>
            <person name="Walter F."/>
            <person name="Albersmeier A."/>
            <person name="Kalinowski J."/>
            <person name="Ruckert C."/>
        </authorList>
    </citation>
    <scope>NUCLEOTIDE SEQUENCE</scope>
    <source>
        <strain evidence="1">JCM 3086</strain>
    </source>
</reference>
<comment type="caution">
    <text evidence="1">The sequence shown here is derived from an EMBL/GenBank/DDBJ whole genome shotgun (WGS) entry which is preliminary data.</text>
</comment>
<evidence type="ECO:0000313" key="1">
    <source>
        <dbReference type="EMBL" id="GGJ06778.1"/>
    </source>
</evidence>
<dbReference type="PANTHER" id="PTHR42305">
    <property type="entry name" value="MEMBRANE PROTEIN RV1733C-RELATED"/>
    <property type="match status" value="1"/>
</dbReference>
<evidence type="ECO:0000313" key="2">
    <source>
        <dbReference type="Proteomes" id="UP000657574"/>
    </source>
</evidence>
<accession>A0A917NKA2</accession>
<proteinExistence type="predicted"/>
<reference evidence="1" key="2">
    <citation type="submission" date="2020-09" db="EMBL/GenBank/DDBJ databases">
        <authorList>
            <person name="Sun Q."/>
            <person name="Ohkuma M."/>
        </authorList>
    </citation>
    <scope>NUCLEOTIDE SEQUENCE</scope>
    <source>
        <strain evidence="1">JCM 3086</strain>
    </source>
</reference>
<evidence type="ECO:0008006" key="3">
    <source>
        <dbReference type="Google" id="ProtNLM"/>
    </source>
</evidence>
<keyword evidence="2" id="KW-1185">Reference proteome</keyword>
<gene>
    <name evidence="1" type="ORF">GCM10010121_016550</name>
</gene>
<dbReference type="RefSeq" id="WP_189310423.1">
    <property type="nucleotide sequence ID" value="NZ_BMQA01000004.1"/>
</dbReference>
<dbReference type="Proteomes" id="UP000657574">
    <property type="component" value="Unassembled WGS sequence"/>
</dbReference>
<dbReference type="PANTHER" id="PTHR42305:SF1">
    <property type="entry name" value="MEMBRANE PROTEIN RV1733C-RELATED"/>
    <property type="match status" value="1"/>
</dbReference>
<dbReference type="InterPro" id="IPR039708">
    <property type="entry name" value="MT1774/Rv1733c-like"/>
</dbReference>
<name>A0A917NKA2_9ACTN</name>
<organism evidence="1 2">
    <name type="scientific">Streptomyces brasiliensis</name>
    <dbReference type="NCBI Taxonomy" id="1954"/>
    <lineage>
        <taxon>Bacteria</taxon>
        <taxon>Bacillati</taxon>
        <taxon>Actinomycetota</taxon>
        <taxon>Actinomycetes</taxon>
        <taxon>Kitasatosporales</taxon>
        <taxon>Streptomycetaceae</taxon>
        <taxon>Streptomyces</taxon>
    </lineage>
</organism>
<protein>
    <recommendedName>
        <fullName evidence="3">Membrane protein SCJ1.26</fullName>
    </recommendedName>
</protein>
<dbReference type="AlphaFoldDB" id="A0A917NKA2"/>